<evidence type="ECO:0008006" key="4">
    <source>
        <dbReference type="Google" id="ProtNLM"/>
    </source>
</evidence>
<reference evidence="2 3" key="1">
    <citation type="submission" date="2024-09" db="EMBL/GenBank/DDBJ databases">
        <authorList>
            <person name="Sun Q."/>
            <person name="Mori K."/>
        </authorList>
    </citation>
    <scope>NUCLEOTIDE SEQUENCE [LARGE SCALE GENOMIC DNA]</scope>
    <source>
        <strain evidence="2 3">CECT 9424</strain>
    </source>
</reference>
<organism evidence="2 3">
    <name type="scientific">Roseovarius ramblicola</name>
    <dbReference type="NCBI Taxonomy" id="2022336"/>
    <lineage>
        <taxon>Bacteria</taxon>
        <taxon>Pseudomonadati</taxon>
        <taxon>Pseudomonadota</taxon>
        <taxon>Alphaproteobacteria</taxon>
        <taxon>Rhodobacterales</taxon>
        <taxon>Roseobacteraceae</taxon>
        <taxon>Roseovarius</taxon>
    </lineage>
</organism>
<name>A0ABV5I1J0_9RHOB</name>
<accession>A0ABV5I1J0</accession>
<proteinExistence type="predicted"/>
<keyword evidence="3" id="KW-1185">Reference proteome</keyword>
<dbReference type="EMBL" id="JBHMEC010000015">
    <property type="protein sequence ID" value="MFB9150076.1"/>
    <property type="molecule type" value="Genomic_DNA"/>
</dbReference>
<dbReference type="InterPro" id="IPR001343">
    <property type="entry name" value="Hemolysn_Ca-bd"/>
</dbReference>
<dbReference type="RefSeq" id="WP_377069621.1">
    <property type="nucleotide sequence ID" value="NZ_JBHMEC010000015.1"/>
</dbReference>
<comment type="caution">
    <text evidence="2">The sequence shown here is derived from an EMBL/GenBank/DDBJ whole genome shotgun (WGS) entry which is preliminary data.</text>
</comment>
<protein>
    <recommendedName>
        <fullName evidence="4">Hemolysin-type calcium-binding repeat (2 copies)</fullName>
    </recommendedName>
</protein>
<dbReference type="Proteomes" id="UP001589670">
    <property type="component" value="Unassembled WGS sequence"/>
</dbReference>
<evidence type="ECO:0000313" key="3">
    <source>
        <dbReference type="Proteomes" id="UP001589670"/>
    </source>
</evidence>
<dbReference type="Pfam" id="PF00353">
    <property type="entry name" value="HemolysinCabind"/>
    <property type="match status" value="1"/>
</dbReference>
<gene>
    <name evidence="2" type="ORF">ACFFU4_09985</name>
</gene>
<evidence type="ECO:0000256" key="1">
    <source>
        <dbReference type="SAM" id="MobiDB-lite"/>
    </source>
</evidence>
<evidence type="ECO:0000313" key="2">
    <source>
        <dbReference type="EMBL" id="MFB9150076.1"/>
    </source>
</evidence>
<sequence>MSTQGTDGNDTLEGTVGDDVITSGDNPASDIVFASGGSDR</sequence>
<feature type="region of interest" description="Disordered" evidence="1">
    <location>
        <begin position="1"/>
        <end position="40"/>
    </location>
</feature>